<sequence>MELVPVCPQHGKCYSERNTGSSIHQRVRGEELCFLEIIAANFPYISISEKQKRIESNFEKQKSIASLRETQDNREQQRETEKLPETKESRE</sequence>
<protein>
    <submittedName>
        <fullName evidence="2">Uncharacterized protein</fullName>
    </submittedName>
</protein>
<keyword evidence="3" id="KW-1185">Reference proteome</keyword>
<accession>A0A4Y2R6M4</accession>
<dbReference type="EMBL" id="BGPR01142783">
    <property type="protein sequence ID" value="GBN71126.1"/>
    <property type="molecule type" value="Genomic_DNA"/>
</dbReference>
<feature type="compositionally biased region" description="Basic and acidic residues" evidence="1">
    <location>
        <begin position="69"/>
        <end position="91"/>
    </location>
</feature>
<dbReference type="AlphaFoldDB" id="A0A4Y2R6M4"/>
<evidence type="ECO:0000256" key="1">
    <source>
        <dbReference type="SAM" id="MobiDB-lite"/>
    </source>
</evidence>
<proteinExistence type="predicted"/>
<feature type="region of interest" description="Disordered" evidence="1">
    <location>
        <begin position="64"/>
        <end position="91"/>
    </location>
</feature>
<comment type="caution">
    <text evidence="2">The sequence shown here is derived from an EMBL/GenBank/DDBJ whole genome shotgun (WGS) entry which is preliminary data.</text>
</comment>
<organism evidence="2 3">
    <name type="scientific">Araneus ventricosus</name>
    <name type="common">Orbweaver spider</name>
    <name type="synonym">Epeira ventricosa</name>
    <dbReference type="NCBI Taxonomy" id="182803"/>
    <lineage>
        <taxon>Eukaryota</taxon>
        <taxon>Metazoa</taxon>
        <taxon>Ecdysozoa</taxon>
        <taxon>Arthropoda</taxon>
        <taxon>Chelicerata</taxon>
        <taxon>Arachnida</taxon>
        <taxon>Araneae</taxon>
        <taxon>Araneomorphae</taxon>
        <taxon>Entelegynae</taxon>
        <taxon>Araneoidea</taxon>
        <taxon>Araneidae</taxon>
        <taxon>Araneus</taxon>
    </lineage>
</organism>
<dbReference type="Proteomes" id="UP000499080">
    <property type="component" value="Unassembled WGS sequence"/>
</dbReference>
<evidence type="ECO:0000313" key="2">
    <source>
        <dbReference type="EMBL" id="GBN71126.1"/>
    </source>
</evidence>
<gene>
    <name evidence="2" type="ORF">AVEN_217343_1</name>
</gene>
<evidence type="ECO:0000313" key="3">
    <source>
        <dbReference type="Proteomes" id="UP000499080"/>
    </source>
</evidence>
<reference evidence="2 3" key="1">
    <citation type="journal article" date="2019" name="Sci. Rep.">
        <title>Orb-weaving spider Araneus ventricosus genome elucidates the spidroin gene catalogue.</title>
        <authorList>
            <person name="Kono N."/>
            <person name="Nakamura H."/>
            <person name="Ohtoshi R."/>
            <person name="Moran D.A.P."/>
            <person name="Shinohara A."/>
            <person name="Yoshida Y."/>
            <person name="Fujiwara M."/>
            <person name="Mori M."/>
            <person name="Tomita M."/>
            <person name="Arakawa K."/>
        </authorList>
    </citation>
    <scope>NUCLEOTIDE SEQUENCE [LARGE SCALE GENOMIC DNA]</scope>
</reference>
<name>A0A4Y2R6M4_ARAVE</name>